<gene>
    <name evidence="1" type="ORF">EYF80_031433</name>
</gene>
<dbReference type="Proteomes" id="UP000314294">
    <property type="component" value="Unassembled WGS sequence"/>
</dbReference>
<reference evidence="1 2" key="1">
    <citation type="submission" date="2019-03" db="EMBL/GenBank/DDBJ databases">
        <title>First draft genome of Liparis tanakae, snailfish: a comprehensive survey of snailfish specific genes.</title>
        <authorList>
            <person name="Kim W."/>
            <person name="Song I."/>
            <person name="Jeong J.-H."/>
            <person name="Kim D."/>
            <person name="Kim S."/>
            <person name="Ryu S."/>
            <person name="Song J.Y."/>
            <person name="Lee S.K."/>
        </authorList>
    </citation>
    <scope>NUCLEOTIDE SEQUENCE [LARGE SCALE GENOMIC DNA]</scope>
    <source>
        <tissue evidence="1">Muscle</tissue>
    </source>
</reference>
<sequence>MGGSCQSLPLALAVSKVAQILWRMDEGILKALGPVWDVMVQSVCLKNGTDSFSVWRKTETETEKQTQIRPWSDKSFLVVTSLESHVDGVYWVGTIQTAAEPHLGHGRVDLQNLLVTFDLAHADFAGELGGGGAESLQREGTVQGLLVAAPHLREGELLRRQRENKKTGHRETELGNILDGHLEAEGVRSKRQHLRLFEELTTSGLLCSHHSLEGRRKGKEQACGVSSTQYTRRL</sequence>
<evidence type="ECO:0000313" key="1">
    <source>
        <dbReference type="EMBL" id="TNN58370.1"/>
    </source>
</evidence>
<comment type="caution">
    <text evidence="1">The sequence shown here is derived from an EMBL/GenBank/DDBJ whole genome shotgun (WGS) entry which is preliminary data.</text>
</comment>
<proteinExistence type="predicted"/>
<name>A0A4Z2GYN5_9TELE</name>
<organism evidence="1 2">
    <name type="scientific">Liparis tanakae</name>
    <name type="common">Tanaka's snailfish</name>
    <dbReference type="NCBI Taxonomy" id="230148"/>
    <lineage>
        <taxon>Eukaryota</taxon>
        <taxon>Metazoa</taxon>
        <taxon>Chordata</taxon>
        <taxon>Craniata</taxon>
        <taxon>Vertebrata</taxon>
        <taxon>Euteleostomi</taxon>
        <taxon>Actinopterygii</taxon>
        <taxon>Neopterygii</taxon>
        <taxon>Teleostei</taxon>
        <taxon>Neoteleostei</taxon>
        <taxon>Acanthomorphata</taxon>
        <taxon>Eupercaria</taxon>
        <taxon>Perciformes</taxon>
        <taxon>Cottioidei</taxon>
        <taxon>Cottales</taxon>
        <taxon>Liparidae</taxon>
        <taxon>Liparis</taxon>
    </lineage>
</organism>
<protein>
    <submittedName>
        <fullName evidence="1">Uncharacterized protein</fullName>
    </submittedName>
</protein>
<keyword evidence="2" id="KW-1185">Reference proteome</keyword>
<dbReference type="AlphaFoldDB" id="A0A4Z2GYN5"/>
<evidence type="ECO:0000313" key="2">
    <source>
        <dbReference type="Proteomes" id="UP000314294"/>
    </source>
</evidence>
<dbReference type="EMBL" id="SRLO01000381">
    <property type="protein sequence ID" value="TNN58370.1"/>
    <property type="molecule type" value="Genomic_DNA"/>
</dbReference>
<accession>A0A4Z2GYN5</accession>